<dbReference type="PANTHER" id="PTHR43649:SF12">
    <property type="entry name" value="DIACETYLCHITOBIOSE BINDING PROTEIN DASA"/>
    <property type="match status" value="1"/>
</dbReference>
<dbReference type="PANTHER" id="PTHR43649">
    <property type="entry name" value="ARABINOSE-BINDING PROTEIN-RELATED"/>
    <property type="match status" value="1"/>
</dbReference>
<evidence type="ECO:0000313" key="2">
    <source>
        <dbReference type="EMBL" id="TBL73941.1"/>
    </source>
</evidence>
<gene>
    <name evidence="2" type="ORF">EYB31_25935</name>
</gene>
<dbReference type="OrthoDB" id="9782846at2"/>
<dbReference type="Gene3D" id="3.40.190.10">
    <property type="entry name" value="Periplasmic binding protein-like II"/>
    <property type="match status" value="1"/>
</dbReference>
<dbReference type="SUPFAM" id="SSF53850">
    <property type="entry name" value="Periplasmic binding protein-like II"/>
    <property type="match status" value="1"/>
</dbReference>
<accession>A0A4Q9DJ57</accession>
<dbReference type="Pfam" id="PF01547">
    <property type="entry name" value="SBP_bac_1"/>
    <property type="match status" value="1"/>
</dbReference>
<keyword evidence="1" id="KW-0732">Signal</keyword>
<dbReference type="Proteomes" id="UP000293142">
    <property type="component" value="Unassembled WGS sequence"/>
</dbReference>
<evidence type="ECO:0000256" key="1">
    <source>
        <dbReference type="SAM" id="SignalP"/>
    </source>
</evidence>
<dbReference type="InterPro" id="IPR050490">
    <property type="entry name" value="Bact_solute-bd_prot1"/>
</dbReference>
<feature type="signal peptide" evidence="1">
    <location>
        <begin position="1"/>
        <end position="25"/>
    </location>
</feature>
<sequence length="465" mass="51899">MGKSKLKMALLGTVTSALLAMTACGGGTDTGSAGTGSAADPAKAADPISGTVRVSVFGFPLEDGIDPATGSNVKGVRELFKPLLAKHPKLNLEFSEVPTNDRKAKWQALLLSNSVDVLFLDSSIDFYNQGFLKPLDDFMARDKWKDNFYESLWSDQERFTNQTDHKVMATPGGLQTNTVVYDKQIFDDWGVEPLSDKPTAAEILEKAKKLTGKNPKTGKQTYGLYYDPRSSSHMMLDYFSDGNGVQIGQTDWANFGNSKLNFNTPAIKKSIQTMIDMVPYLPPGYEIGRGFENWGKAENNVAICLWCYKMDEVLKNKLTDRYVVTKGVRDKNGKTSYGTGRVFAMAKETKNPEASWEVLKLLSGPEGQKFFYDNYKELPTWKNADWVNDKDNPYARQLMTVVADTKNVLFPPITFSTIRPWMADIVSRATHGQKYDLDAELADIQVKVDKWVEEQKAIDAKKKTN</sequence>
<feature type="chain" id="PRO_5020532477" evidence="1">
    <location>
        <begin position="26"/>
        <end position="465"/>
    </location>
</feature>
<evidence type="ECO:0000313" key="3">
    <source>
        <dbReference type="Proteomes" id="UP000293142"/>
    </source>
</evidence>
<dbReference type="AlphaFoldDB" id="A0A4Q9DJ57"/>
<dbReference type="EMBL" id="SIRE01000020">
    <property type="protein sequence ID" value="TBL73941.1"/>
    <property type="molecule type" value="Genomic_DNA"/>
</dbReference>
<organism evidence="2 3">
    <name type="scientific">Paenibacillus thalictri</name>
    <dbReference type="NCBI Taxonomy" id="2527873"/>
    <lineage>
        <taxon>Bacteria</taxon>
        <taxon>Bacillati</taxon>
        <taxon>Bacillota</taxon>
        <taxon>Bacilli</taxon>
        <taxon>Bacillales</taxon>
        <taxon>Paenibacillaceae</taxon>
        <taxon>Paenibacillus</taxon>
    </lineage>
</organism>
<keyword evidence="3" id="KW-1185">Reference proteome</keyword>
<dbReference type="RefSeq" id="WP_131016347.1">
    <property type="nucleotide sequence ID" value="NZ_SIRE01000020.1"/>
</dbReference>
<proteinExistence type="predicted"/>
<comment type="caution">
    <text evidence="2">The sequence shown here is derived from an EMBL/GenBank/DDBJ whole genome shotgun (WGS) entry which is preliminary data.</text>
</comment>
<dbReference type="InterPro" id="IPR006059">
    <property type="entry name" value="SBP"/>
</dbReference>
<reference evidence="2 3" key="1">
    <citation type="submission" date="2019-02" db="EMBL/GenBank/DDBJ databases">
        <title>Paenibacillus sp. nov., isolated from surface-sterilized tissue of Thalictrum simplex L.</title>
        <authorList>
            <person name="Tuo L."/>
        </authorList>
    </citation>
    <scope>NUCLEOTIDE SEQUENCE [LARGE SCALE GENOMIC DNA]</scope>
    <source>
        <strain evidence="2 3">N2SHLJ1</strain>
    </source>
</reference>
<dbReference type="PROSITE" id="PS51257">
    <property type="entry name" value="PROKAR_LIPOPROTEIN"/>
    <property type="match status" value="1"/>
</dbReference>
<name>A0A4Q9DJ57_9BACL</name>
<protein>
    <submittedName>
        <fullName evidence="2">Extracellular solute-binding protein</fullName>
    </submittedName>
</protein>